<comment type="caution">
    <text evidence="1">The sequence shown here is derived from an EMBL/GenBank/DDBJ whole genome shotgun (WGS) entry which is preliminary data.</text>
</comment>
<name>A0A9Q0DMX2_9TELE</name>
<accession>A0A9Q0DMX2</accession>
<reference evidence="1" key="1">
    <citation type="submission" date="2022-07" db="EMBL/GenBank/DDBJ databases">
        <title>Chromosome-level genome of Muraenolepis orangiensis.</title>
        <authorList>
            <person name="Kim J."/>
        </authorList>
    </citation>
    <scope>NUCLEOTIDE SEQUENCE</scope>
    <source>
        <strain evidence="1">KU_S4_2022</strain>
        <tissue evidence="1">Muscle</tissue>
    </source>
</reference>
<evidence type="ECO:0000313" key="2">
    <source>
        <dbReference type="Proteomes" id="UP001148018"/>
    </source>
</evidence>
<dbReference type="Proteomes" id="UP001148018">
    <property type="component" value="Unassembled WGS sequence"/>
</dbReference>
<protein>
    <submittedName>
        <fullName evidence="1">Uncharacterized protein</fullName>
    </submittedName>
</protein>
<organism evidence="1 2">
    <name type="scientific">Muraenolepis orangiensis</name>
    <name type="common">Patagonian moray cod</name>
    <dbReference type="NCBI Taxonomy" id="630683"/>
    <lineage>
        <taxon>Eukaryota</taxon>
        <taxon>Metazoa</taxon>
        <taxon>Chordata</taxon>
        <taxon>Craniata</taxon>
        <taxon>Vertebrata</taxon>
        <taxon>Euteleostomi</taxon>
        <taxon>Actinopterygii</taxon>
        <taxon>Neopterygii</taxon>
        <taxon>Teleostei</taxon>
        <taxon>Neoteleostei</taxon>
        <taxon>Acanthomorphata</taxon>
        <taxon>Zeiogadaria</taxon>
        <taxon>Gadariae</taxon>
        <taxon>Gadiformes</taxon>
        <taxon>Muraenolepidoidei</taxon>
        <taxon>Muraenolepididae</taxon>
        <taxon>Muraenolepis</taxon>
    </lineage>
</organism>
<proteinExistence type="predicted"/>
<keyword evidence="2" id="KW-1185">Reference proteome</keyword>
<gene>
    <name evidence="1" type="ORF">NHX12_009149</name>
</gene>
<dbReference type="AlphaFoldDB" id="A0A9Q0DMX2"/>
<sequence length="106" mass="11488">MVNSTHLCSGIVDFVQQDPPVGGAIASVQVVLDHFGSPLGLVVAWVQLPGQHHVLFKIRLVVVVGVQRGKEILEEGNLNEKGAGVCRLKGMRQNEKVWRKENGVGI</sequence>
<dbReference type="EMBL" id="JANIIK010000114">
    <property type="protein sequence ID" value="KAJ3591202.1"/>
    <property type="molecule type" value="Genomic_DNA"/>
</dbReference>
<evidence type="ECO:0000313" key="1">
    <source>
        <dbReference type="EMBL" id="KAJ3591202.1"/>
    </source>
</evidence>